<comment type="subcellular location">
    <subcellularLocation>
        <location evidence="1">Cell membrane</location>
        <topology evidence="1">Multi-pass membrane protein</topology>
    </subcellularLocation>
</comment>
<reference evidence="7 8" key="1">
    <citation type="submission" date="2020-08" db="EMBL/GenBank/DDBJ databases">
        <title>Genomic Encyclopedia of Type Strains, Phase IV (KMG-IV): sequencing the most valuable type-strain genomes for metagenomic binning, comparative biology and taxonomic classification.</title>
        <authorList>
            <person name="Goeker M."/>
        </authorList>
    </citation>
    <scope>NUCLEOTIDE SEQUENCE [LARGE SCALE GENOMIC DNA]</scope>
    <source>
        <strain evidence="7 8">DSM 5391</strain>
    </source>
</reference>
<evidence type="ECO:0000256" key="1">
    <source>
        <dbReference type="ARBA" id="ARBA00004651"/>
    </source>
</evidence>
<dbReference type="GO" id="GO:0005886">
    <property type="term" value="C:plasma membrane"/>
    <property type="evidence" value="ECO:0007669"/>
    <property type="project" value="UniProtKB-SubCell"/>
</dbReference>
<dbReference type="InterPro" id="IPR019108">
    <property type="entry name" value="Caa3_assmbl_CtaG-rel"/>
</dbReference>
<feature type="transmembrane region" description="Helical" evidence="6">
    <location>
        <begin position="241"/>
        <end position="261"/>
    </location>
</feature>
<feature type="transmembrane region" description="Helical" evidence="6">
    <location>
        <begin position="76"/>
        <end position="98"/>
    </location>
</feature>
<protein>
    <submittedName>
        <fullName evidence="7">Putative membrane protein</fullName>
    </submittedName>
</protein>
<feature type="transmembrane region" description="Helical" evidence="6">
    <location>
        <begin position="145"/>
        <end position="162"/>
    </location>
</feature>
<gene>
    <name evidence="7" type="ORF">HNR53_003934</name>
</gene>
<keyword evidence="4 6" id="KW-1133">Transmembrane helix</keyword>
<proteinExistence type="predicted"/>
<name>A0A7X0LYA5_9BACI</name>
<dbReference type="Pfam" id="PF09678">
    <property type="entry name" value="Caa3_CtaG"/>
    <property type="match status" value="1"/>
</dbReference>
<feature type="transmembrane region" description="Helical" evidence="6">
    <location>
        <begin position="12"/>
        <end position="32"/>
    </location>
</feature>
<evidence type="ECO:0000256" key="4">
    <source>
        <dbReference type="ARBA" id="ARBA00022989"/>
    </source>
</evidence>
<sequence length="287" mass="33380">MFYELWLIGDWVWNIPLLLGLVFFSMIYLYFLRLLPDSTAFYKQTLLLFLALSLFYIMVGSPFAQLSHLSFSLHMLQMSIMYFVVPPLILLGIPYPLFQRVINHSLLRKISRLLPPPMVSLILFAMLFTMYHMPVVLNYTTQHVLWQNSYVFLMFALSFSMWRPLTDPNPKQRLTKKQMKLYGFHSGLILMPACLLFILNIFSGQIHNPFLAQITAHLCLPLQMSSFDILPPFFNSKIDQFIAGILMLAVHKFSIMTSVRLGSRISEGVRADRETEGCKMRKVEYKA</sequence>
<feature type="transmembrane region" description="Helical" evidence="6">
    <location>
        <begin position="119"/>
        <end position="139"/>
    </location>
</feature>
<organism evidence="7 8">
    <name type="scientific">Bacillus benzoevorans</name>
    <dbReference type="NCBI Taxonomy" id="1456"/>
    <lineage>
        <taxon>Bacteria</taxon>
        <taxon>Bacillati</taxon>
        <taxon>Bacillota</taxon>
        <taxon>Bacilli</taxon>
        <taxon>Bacillales</taxon>
        <taxon>Bacillaceae</taxon>
        <taxon>Bacillus</taxon>
    </lineage>
</organism>
<keyword evidence="2" id="KW-1003">Cell membrane</keyword>
<keyword evidence="8" id="KW-1185">Reference proteome</keyword>
<comment type="caution">
    <text evidence="7">The sequence shown here is derived from an EMBL/GenBank/DDBJ whole genome shotgun (WGS) entry which is preliminary data.</text>
</comment>
<evidence type="ECO:0000256" key="3">
    <source>
        <dbReference type="ARBA" id="ARBA00022692"/>
    </source>
</evidence>
<dbReference type="Proteomes" id="UP000531594">
    <property type="component" value="Unassembled WGS sequence"/>
</dbReference>
<evidence type="ECO:0000256" key="6">
    <source>
        <dbReference type="SAM" id="Phobius"/>
    </source>
</evidence>
<evidence type="ECO:0000313" key="8">
    <source>
        <dbReference type="Proteomes" id="UP000531594"/>
    </source>
</evidence>
<evidence type="ECO:0000256" key="2">
    <source>
        <dbReference type="ARBA" id="ARBA00022475"/>
    </source>
</evidence>
<keyword evidence="3 6" id="KW-0812">Transmembrane</keyword>
<evidence type="ECO:0000256" key="5">
    <source>
        <dbReference type="ARBA" id="ARBA00023136"/>
    </source>
</evidence>
<evidence type="ECO:0000313" key="7">
    <source>
        <dbReference type="EMBL" id="MBB6447254.1"/>
    </source>
</evidence>
<dbReference type="AlphaFoldDB" id="A0A7X0LYA5"/>
<keyword evidence="5 6" id="KW-0472">Membrane</keyword>
<feature type="transmembrane region" description="Helical" evidence="6">
    <location>
        <begin position="44"/>
        <end position="64"/>
    </location>
</feature>
<dbReference type="RefSeq" id="WP_184529034.1">
    <property type="nucleotide sequence ID" value="NZ_JACHGK010000019.1"/>
</dbReference>
<feature type="transmembrane region" description="Helical" evidence="6">
    <location>
        <begin position="182"/>
        <end position="202"/>
    </location>
</feature>
<accession>A0A7X0LYA5</accession>
<dbReference type="EMBL" id="JACHGK010000019">
    <property type="protein sequence ID" value="MBB6447254.1"/>
    <property type="molecule type" value="Genomic_DNA"/>
</dbReference>